<dbReference type="InterPro" id="IPR011045">
    <property type="entry name" value="N2O_reductase_N"/>
</dbReference>
<dbReference type="SUPFAM" id="SSF50974">
    <property type="entry name" value="Nitrous oxide reductase, N-terminal domain"/>
    <property type="match status" value="1"/>
</dbReference>
<comment type="caution">
    <text evidence="2">The sequence shown here is derived from an EMBL/GenBank/DDBJ whole genome shotgun (WGS) entry which is preliminary data.</text>
</comment>
<accession>A0A370G530</accession>
<dbReference type="NCBIfam" id="TIGR02276">
    <property type="entry name" value="beta_rpt_yvtn"/>
    <property type="match status" value="5"/>
</dbReference>
<evidence type="ECO:0000313" key="2">
    <source>
        <dbReference type="EMBL" id="RDI37929.1"/>
    </source>
</evidence>
<organism evidence="2 3">
    <name type="scientific">Falsibacillus pallidus</name>
    <dbReference type="NCBI Taxonomy" id="493781"/>
    <lineage>
        <taxon>Bacteria</taxon>
        <taxon>Bacillati</taxon>
        <taxon>Bacillota</taxon>
        <taxon>Bacilli</taxon>
        <taxon>Bacillales</taxon>
        <taxon>Bacillaceae</taxon>
        <taxon>Falsibacillus</taxon>
    </lineage>
</organism>
<feature type="compositionally biased region" description="Basic and acidic residues" evidence="1">
    <location>
        <begin position="10"/>
        <end position="27"/>
    </location>
</feature>
<dbReference type="PANTHER" id="PTHR47197">
    <property type="entry name" value="PROTEIN NIRF"/>
    <property type="match status" value="1"/>
</dbReference>
<dbReference type="AlphaFoldDB" id="A0A370G530"/>
<dbReference type="Proteomes" id="UP000255326">
    <property type="component" value="Unassembled WGS sequence"/>
</dbReference>
<dbReference type="InterPro" id="IPR011964">
    <property type="entry name" value="YVTN_b-propeller_repeat"/>
</dbReference>
<dbReference type="Pfam" id="PF10282">
    <property type="entry name" value="Lactonase"/>
    <property type="match status" value="1"/>
</dbReference>
<gene>
    <name evidence="2" type="ORF">DFR59_12027</name>
</gene>
<dbReference type="PANTHER" id="PTHR47197:SF3">
    <property type="entry name" value="DIHYDRO-HEME D1 DEHYDROGENASE"/>
    <property type="match status" value="1"/>
</dbReference>
<dbReference type="OrthoDB" id="9770071at2"/>
<dbReference type="EMBL" id="QQAY01000020">
    <property type="protein sequence ID" value="RDI37929.1"/>
    <property type="molecule type" value="Genomic_DNA"/>
</dbReference>
<dbReference type="RefSeq" id="WP_114747077.1">
    <property type="nucleotide sequence ID" value="NZ_QQAY01000020.1"/>
</dbReference>
<dbReference type="InterPro" id="IPR019405">
    <property type="entry name" value="Lactonase_7-beta_prop"/>
</dbReference>
<protein>
    <submittedName>
        <fullName evidence="2">YVTN family beta-propeller protein</fullName>
    </submittedName>
</protein>
<dbReference type="InterPro" id="IPR015943">
    <property type="entry name" value="WD40/YVTN_repeat-like_dom_sf"/>
</dbReference>
<evidence type="ECO:0000256" key="1">
    <source>
        <dbReference type="SAM" id="MobiDB-lite"/>
    </source>
</evidence>
<dbReference type="Gene3D" id="2.130.10.10">
    <property type="entry name" value="YVTN repeat-like/Quinoprotein amine dehydrogenase"/>
    <property type="match status" value="2"/>
</dbReference>
<dbReference type="InterPro" id="IPR051200">
    <property type="entry name" value="Host-pathogen_enzymatic-act"/>
</dbReference>
<evidence type="ECO:0000313" key="3">
    <source>
        <dbReference type="Proteomes" id="UP000255326"/>
    </source>
</evidence>
<reference evidence="2 3" key="1">
    <citation type="submission" date="2018-07" db="EMBL/GenBank/DDBJ databases">
        <title>Genomic Encyclopedia of Type Strains, Phase IV (KMG-IV): sequencing the most valuable type-strain genomes for metagenomic binning, comparative biology and taxonomic classification.</title>
        <authorList>
            <person name="Goeker M."/>
        </authorList>
    </citation>
    <scope>NUCLEOTIDE SEQUENCE [LARGE SCALE GENOMIC DNA]</scope>
    <source>
        <strain evidence="2 3">DSM 25281</strain>
    </source>
</reference>
<proteinExistence type="predicted"/>
<sequence>MRGIHNSSKRLRDLSQNEGSHGSDKDRMRHVCRELAYVTNSGTDDCPGNTVSVIDTETDRVVDTIKVGSRPTGVAITPNGRRVYVANREDNSVSVIDTAAGKVVDTIDSVGNGPVTIVITPDATRAYVSNFRENTVSVIDLTSNVVTDVIPVRHFPLGQAVGNTPFGTRDYVANFYDDTVSVINANPNSKFYNKVIFTISVGDGPVDVALTPDRSTAYVTNEFSNTVSAIDTGTNKVTTIAVGRAPTGVGIGNTPYGIRAYVTNEESDEIYVIDAAPTSPTYNTVVDVIVKNVGDSPSDVAFTANGLKAYVPNNFDNNVSVIDTFTNKVIRTIDVGVFPNLIAIGRVCRINSEHHEN</sequence>
<name>A0A370G530_9BACI</name>
<feature type="region of interest" description="Disordered" evidence="1">
    <location>
        <begin position="1"/>
        <end position="27"/>
    </location>
</feature>
<keyword evidence="3" id="KW-1185">Reference proteome</keyword>